<dbReference type="InterPro" id="IPR053163">
    <property type="entry name" value="HTH-type_regulator_Rgg"/>
</dbReference>
<dbReference type="Gene3D" id="1.10.260.40">
    <property type="entry name" value="lambda repressor-like DNA-binding domains"/>
    <property type="match status" value="1"/>
</dbReference>
<evidence type="ECO:0000313" key="3">
    <source>
        <dbReference type="Proteomes" id="UP000051735"/>
    </source>
</evidence>
<dbReference type="InterPro" id="IPR010057">
    <property type="entry name" value="Transcription_activator_Rgg_C"/>
</dbReference>
<dbReference type="SMART" id="SM00530">
    <property type="entry name" value="HTH_XRE"/>
    <property type="match status" value="1"/>
</dbReference>
<comment type="caution">
    <text evidence="2">The sequence shown here is derived from an EMBL/GenBank/DDBJ whole genome shotgun (WGS) entry which is preliminary data.</text>
</comment>
<evidence type="ECO:0000313" key="2">
    <source>
        <dbReference type="EMBL" id="KRM33470.1"/>
    </source>
</evidence>
<dbReference type="Proteomes" id="UP000051735">
    <property type="component" value="Unassembled WGS sequence"/>
</dbReference>
<sequence length="290" mass="33902">MVTSMNKYNNFGLKYKTARKEKGISQEEASKNVTSRARLSRWERGEVTMPFELVLQLLKNINMSYADFMRDDSEKESHFLARVQDLYIDNKTAELKEWAKDLLAQYHQNTNHREILKKAAIIANFYLDLTNENLLAISDAREIELQLEKIETWYDNDIIYFGNVQLLLNPISVYHLSRNINSSIYDRKNEVNIEYVFNALINAACVLIKSKLVRQAQEVVKISRKLELLGYHLLESYRLKYVEGLLAYAQTKEDKKLQTLFSKLAVLPSFDQLLSDFKFGFSQIKEIYAI</sequence>
<gene>
    <name evidence="2" type="ORF">FC44_GL001086</name>
</gene>
<dbReference type="InterPro" id="IPR001387">
    <property type="entry name" value="Cro/C1-type_HTH"/>
</dbReference>
<dbReference type="SUPFAM" id="SSF47413">
    <property type="entry name" value="lambda repressor-like DNA-binding domains"/>
    <property type="match status" value="1"/>
</dbReference>
<evidence type="ECO:0000259" key="1">
    <source>
        <dbReference type="PROSITE" id="PS50943"/>
    </source>
</evidence>
<dbReference type="PROSITE" id="PS50943">
    <property type="entry name" value="HTH_CROC1"/>
    <property type="match status" value="1"/>
</dbReference>
<dbReference type="Pfam" id="PF01381">
    <property type="entry name" value="HTH_3"/>
    <property type="match status" value="1"/>
</dbReference>
<name>A0ABR5PSN0_9LACO</name>
<protein>
    <recommendedName>
        <fullName evidence="1">HTH cro/C1-type domain-containing protein</fullName>
    </recommendedName>
</protein>
<accession>A0ABR5PSN0</accession>
<dbReference type="PANTHER" id="PTHR37038">
    <property type="entry name" value="TRANSCRIPTIONAL REGULATOR-RELATED"/>
    <property type="match status" value="1"/>
</dbReference>
<keyword evidence="3" id="KW-1185">Reference proteome</keyword>
<feature type="domain" description="HTH cro/C1-type" evidence="1">
    <location>
        <begin position="16"/>
        <end position="68"/>
    </location>
</feature>
<dbReference type="Pfam" id="PF21259">
    <property type="entry name" value="Rgg_C"/>
    <property type="match status" value="1"/>
</dbReference>
<reference evidence="2 3" key="1">
    <citation type="journal article" date="2015" name="Genome Announc.">
        <title>Expanding the biotechnology potential of lactobacilli through comparative genomics of 213 strains and associated genera.</title>
        <authorList>
            <person name="Sun Z."/>
            <person name="Harris H.M."/>
            <person name="McCann A."/>
            <person name="Guo C."/>
            <person name="Argimon S."/>
            <person name="Zhang W."/>
            <person name="Yang X."/>
            <person name="Jeffery I.B."/>
            <person name="Cooney J.C."/>
            <person name="Kagawa T.F."/>
            <person name="Liu W."/>
            <person name="Song Y."/>
            <person name="Salvetti E."/>
            <person name="Wrobel A."/>
            <person name="Rasinkangas P."/>
            <person name="Parkhill J."/>
            <person name="Rea M.C."/>
            <person name="O'Sullivan O."/>
            <person name="Ritari J."/>
            <person name="Douillard F.P."/>
            <person name="Paul Ross R."/>
            <person name="Yang R."/>
            <person name="Briner A.E."/>
            <person name="Felis G.E."/>
            <person name="de Vos W.M."/>
            <person name="Barrangou R."/>
            <person name="Klaenhammer T.R."/>
            <person name="Caufield P.W."/>
            <person name="Cui Y."/>
            <person name="Zhang H."/>
            <person name="O'Toole P.W."/>
        </authorList>
    </citation>
    <scope>NUCLEOTIDE SEQUENCE [LARGE SCALE GENOMIC DNA]</scope>
    <source>
        <strain evidence="2 3">DSM 6629</strain>
    </source>
</reference>
<organism evidence="2 3">
    <name type="scientific">Lactobacillus intestinalis DSM 6629</name>
    <dbReference type="NCBI Taxonomy" id="1423761"/>
    <lineage>
        <taxon>Bacteria</taxon>
        <taxon>Bacillati</taxon>
        <taxon>Bacillota</taxon>
        <taxon>Bacilli</taxon>
        <taxon>Lactobacillales</taxon>
        <taxon>Lactobacillaceae</taxon>
        <taxon>Lactobacillus</taxon>
    </lineage>
</organism>
<dbReference type="InterPro" id="IPR010982">
    <property type="entry name" value="Lambda_DNA-bd_dom_sf"/>
</dbReference>
<dbReference type="CDD" id="cd00093">
    <property type="entry name" value="HTH_XRE"/>
    <property type="match status" value="1"/>
</dbReference>
<dbReference type="EMBL" id="AZGN01000025">
    <property type="protein sequence ID" value="KRM33470.1"/>
    <property type="molecule type" value="Genomic_DNA"/>
</dbReference>
<proteinExistence type="predicted"/>